<dbReference type="InterPro" id="IPR012349">
    <property type="entry name" value="Split_barrel_FMN-bd"/>
</dbReference>
<dbReference type="Proteomes" id="UP000190896">
    <property type="component" value="Unassembled WGS sequence"/>
</dbReference>
<protein>
    <recommendedName>
        <fullName evidence="3">Flavin-nucleotide-binding protein</fullName>
    </recommendedName>
</protein>
<keyword evidence="2" id="KW-1185">Reference proteome</keyword>
<dbReference type="EMBL" id="MPRJ01000016">
    <property type="protein sequence ID" value="OOZ37154.1"/>
    <property type="molecule type" value="Genomic_DNA"/>
</dbReference>
<dbReference type="SUPFAM" id="SSF50475">
    <property type="entry name" value="FMN-binding split barrel"/>
    <property type="match status" value="1"/>
</dbReference>
<dbReference type="PANTHER" id="PTHR34071">
    <property type="entry name" value="5-NITROIMIDAZOLE ANTIBIOTICS RESISTANCE PROTEIN, NIMA-FAMILY-RELATED PROTEIN-RELATED"/>
    <property type="match status" value="1"/>
</dbReference>
<dbReference type="PANTHER" id="PTHR34071:SF2">
    <property type="entry name" value="FLAVIN-NUCLEOTIDE-BINDING PROTEIN"/>
    <property type="match status" value="1"/>
</dbReference>
<name>A0A1T2KWF9_9GAMM</name>
<proteinExistence type="predicted"/>
<evidence type="ECO:0000313" key="1">
    <source>
        <dbReference type="EMBL" id="OOZ37154.1"/>
    </source>
</evidence>
<reference evidence="1 2" key="1">
    <citation type="submission" date="2016-11" db="EMBL/GenBank/DDBJ databases">
        <title>Mixed transmission modes and dynamic genome evolution in an obligate animal-bacterial symbiosis.</title>
        <authorList>
            <person name="Russell S.L."/>
            <person name="Corbett-Detig R.B."/>
            <person name="Cavanaugh C.M."/>
        </authorList>
    </citation>
    <scope>NUCLEOTIDE SEQUENCE [LARGE SCALE GENOMIC DNA]</scope>
    <source>
        <strain evidence="1">Se-Cadez</strain>
    </source>
</reference>
<sequence>MEYEKTSRNTVKRGRKKASYDKDAIHSILDTNEICTVAFNVDGKAYAQPINYGRSDDYLYLHGSTKNRMTSALMKAGEVCLSVMSLDALKLTRSAFHHSVKFRSAVVFGEVRELTTEEDKLEGLKRIINHFVPGRWDHCRKPNSKELKATRVLEIKITSASAKIADSPPLDEPEDYALDFWAGTIPVKTVYEYPIPDENLKNGVELPSHVLEFYEEKKLKNRRGYWATIVCTSQLQLAGPEAVALFWSANLKC</sequence>
<dbReference type="RefSeq" id="WP_078486164.1">
    <property type="nucleotide sequence ID" value="NZ_MPRJ01000016.1"/>
</dbReference>
<dbReference type="InterPro" id="IPR024747">
    <property type="entry name" value="Pyridox_Oxase-rel"/>
</dbReference>
<evidence type="ECO:0008006" key="3">
    <source>
        <dbReference type="Google" id="ProtNLM"/>
    </source>
</evidence>
<accession>A0A1T2KWF9</accession>
<dbReference type="AlphaFoldDB" id="A0A1T2KWF9"/>
<dbReference type="Gene3D" id="2.30.110.10">
    <property type="entry name" value="Electron Transport, Fmn-binding Protein, Chain A"/>
    <property type="match status" value="1"/>
</dbReference>
<organism evidence="1 2">
    <name type="scientific">Solemya velesiana gill symbiont</name>
    <dbReference type="NCBI Taxonomy" id="1918948"/>
    <lineage>
        <taxon>Bacteria</taxon>
        <taxon>Pseudomonadati</taxon>
        <taxon>Pseudomonadota</taxon>
        <taxon>Gammaproteobacteria</taxon>
        <taxon>sulfur-oxidizing symbionts</taxon>
    </lineage>
</organism>
<dbReference type="Pfam" id="PF12900">
    <property type="entry name" value="Pyridox_ox_2"/>
    <property type="match status" value="1"/>
</dbReference>
<comment type="caution">
    <text evidence="1">The sequence shown here is derived from an EMBL/GenBank/DDBJ whole genome shotgun (WGS) entry which is preliminary data.</text>
</comment>
<evidence type="ECO:0000313" key="2">
    <source>
        <dbReference type="Proteomes" id="UP000190896"/>
    </source>
</evidence>
<dbReference type="OrthoDB" id="116031at2"/>
<gene>
    <name evidence="1" type="ORF">BOW51_03640</name>
</gene>